<dbReference type="EMBL" id="BGZK01002276">
    <property type="protein sequence ID" value="GBP92468.1"/>
    <property type="molecule type" value="Genomic_DNA"/>
</dbReference>
<dbReference type="Proteomes" id="UP000299102">
    <property type="component" value="Unassembled WGS sequence"/>
</dbReference>
<evidence type="ECO:0000313" key="2">
    <source>
        <dbReference type="EMBL" id="GBP92468.1"/>
    </source>
</evidence>
<gene>
    <name evidence="2" type="ORF">EVAR_34360_1</name>
</gene>
<keyword evidence="3" id="KW-1185">Reference proteome</keyword>
<organism evidence="2 3">
    <name type="scientific">Eumeta variegata</name>
    <name type="common">Bagworm moth</name>
    <name type="synonym">Eumeta japonica</name>
    <dbReference type="NCBI Taxonomy" id="151549"/>
    <lineage>
        <taxon>Eukaryota</taxon>
        <taxon>Metazoa</taxon>
        <taxon>Ecdysozoa</taxon>
        <taxon>Arthropoda</taxon>
        <taxon>Hexapoda</taxon>
        <taxon>Insecta</taxon>
        <taxon>Pterygota</taxon>
        <taxon>Neoptera</taxon>
        <taxon>Endopterygota</taxon>
        <taxon>Lepidoptera</taxon>
        <taxon>Glossata</taxon>
        <taxon>Ditrysia</taxon>
        <taxon>Tineoidea</taxon>
        <taxon>Psychidae</taxon>
        <taxon>Oiketicinae</taxon>
        <taxon>Eumeta</taxon>
    </lineage>
</organism>
<name>A0A4C1ZXM0_EUMVA</name>
<evidence type="ECO:0000256" key="1">
    <source>
        <dbReference type="SAM" id="MobiDB-lite"/>
    </source>
</evidence>
<reference evidence="2 3" key="1">
    <citation type="journal article" date="2019" name="Commun. Biol.">
        <title>The bagworm genome reveals a unique fibroin gene that provides high tensile strength.</title>
        <authorList>
            <person name="Kono N."/>
            <person name="Nakamura H."/>
            <person name="Ohtoshi R."/>
            <person name="Tomita M."/>
            <person name="Numata K."/>
            <person name="Arakawa K."/>
        </authorList>
    </citation>
    <scope>NUCLEOTIDE SEQUENCE [LARGE SCALE GENOMIC DNA]</scope>
</reference>
<sequence length="97" mass="10403">MVSLNFPEISSSDLDSVTVEPPREPPFEQKINKLVYKQRNYEPARSLGYEGASGEGEKREEGSRPGGGTGAVEGVVIDAALVEALNRRASATHICGQ</sequence>
<evidence type="ECO:0000313" key="3">
    <source>
        <dbReference type="Proteomes" id="UP000299102"/>
    </source>
</evidence>
<protein>
    <submittedName>
        <fullName evidence="2">Uncharacterized protein</fullName>
    </submittedName>
</protein>
<comment type="caution">
    <text evidence="2">The sequence shown here is derived from an EMBL/GenBank/DDBJ whole genome shotgun (WGS) entry which is preliminary data.</text>
</comment>
<proteinExistence type="predicted"/>
<feature type="region of interest" description="Disordered" evidence="1">
    <location>
        <begin position="1"/>
        <end position="29"/>
    </location>
</feature>
<accession>A0A4C1ZXM0</accession>
<dbReference type="AlphaFoldDB" id="A0A4C1ZXM0"/>
<feature type="region of interest" description="Disordered" evidence="1">
    <location>
        <begin position="45"/>
        <end position="71"/>
    </location>
</feature>